<evidence type="ECO:0000313" key="3">
    <source>
        <dbReference type="Proteomes" id="UP001164733"/>
    </source>
</evidence>
<evidence type="ECO:0000256" key="1">
    <source>
        <dbReference type="SAM" id="MobiDB-lite"/>
    </source>
</evidence>
<protein>
    <submittedName>
        <fullName evidence="2">Uncharacterized protein</fullName>
    </submittedName>
</protein>
<feature type="region of interest" description="Disordered" evidence="1">
    <location>
        <begin position="29"/>
        <end position="49"/>
    </location>
</feature>
<gene>
    <name evidence="2" type="ORF">LL038_14590</name>
</gene>
<proteinExistence type="predicted"/>
<dbReference type="RefSeq" id="WP_216124721.1">
    <property type="nucleotide sequence ID" value="NZ_CP086239.1"/>
</dbReference>
<dbReference type="Proteomes" id="UP001164733">
    <property type="component" value="Chromosome"/>
</dbReference>
<accession>A0AA47EES2</accession>
<reference evidence="2" key="1">
    <citation type="submission" date="2021-11" db="EMBL/GenBank/DDBJ databases">
        <title>Clostridia strains as spoilage organisms.</title>
        <authorList>
            <person name="Wambui J."/>
            <person name="Stevens M.J.A."/>
            <person name="Stephan R."/>
        </authorList>
    </citation>
    <scope>NUCLEOTIDE SEQUENCE</scope>
    <source>
        <strain evidence="2">CF009</strain>
    </source>
</reference>
<sequence length="49" mass="5284">MFKMSVAGNSASARIEGYNCPPRISYVNTNGNPTGQVVNDNNRYGASPY</sequence>
<dbReference type="AlphaFoldDB" id="A0AA47EES2"/>
<organism evidence="2 3">
    <name type="scientific">Clostridium estertheticum</name>
    <dbReference type="NCBI Taxonomy" id="238834"/>
    <lineage>
        <taxon>Bacteria</taxon>
        <taxon>Bacillati</taxon>
        <taxon>Bacillota</taxon>
        <taxon>Clostridia</taxon>
        <taxon>Eubacteriales</taxon>
        <taxon>Clostridiaceae</taxon>
        <taxon>Clostridium</taxon>
    </lineage>
</organism>
<name>A0AA47EES2_9CLOT</name>
<dbReference type="EMBL" id="CP086239">
    <property type="protein sequence ID" value="WAG58876.1"/>
    <property type="molecule type" value="Genomic_DNA"/>
</dbReference>
<evidence type="ECO:0000313" key="2">
    <source>
        <dbReference type="EMBL" id="WAG58876.1"/>
    </source>
</evidence>